<keyword evidence="1" id="KW-1133">Transmembrane helix</keyword>
<dbReference type="InterPro" id="IPR000620">
    <property type="entry name" value="EamA_dom"/>
</dbReference>
<keyword evidence="1" id="KW-0812">Transmembrane</keyword>
<protein>
    <recommendedName>
        <fullName evidence="2">EamA domain-containing protein</fullName>
    </recommendedName>
</protein>
<evidence type="ECO:0000259" key="2">
    <source>
        <dbReference type="Pfam" id="PF00892"/>
    </source>
</evidence>
<dbReference type="PANTHER" id="PTHR22911:SF79">
    <property type="entry name" value="MOBA-LIKE NTP TRANSFERASE DOMAIN-CONTAINING PROTEIN"/>
    <property type="match status" value="1"/>
</dbReference>
<evidence type="ECO:0000313" key="3">
    <source>
        <dbReference type="EMBL" id="OGM32328.1"/>
    </source>
</evidence>
<dbReference type="GO" id="GO:0016020">
    <property type="term" value="C:membrane"/>
    <property type="evidence" value="ECO:0007669"/>
    <property type="project" value="InterPro"/>
</dbReference>
<gene>
    <name evidence="3" type="ORF">A3D01_04665</name>
</gene>
<feature type="transmembrane region" description="Helical" evidence="1">
    <location>
        <begin position="269"/>
        <end position="289"/>
    </location>
</feature>
<dbReference type="PANTHER" id="PTHR22911">
    <property type="entry name" value="ACYL-MALONYL CONDENSING ENZYME-RELATED"/>
    <property type="match status" value="1"/>
</dbReference>
<evidence type="ECO:0000256" key="1">
    <source>
        <dbReference type="SAM" id="Phobius"/>
    </source>
</evidence>
<feature type="transmembrane region" description="Helical" evidence="1">
    <location>
        <begin position="176"/>
        <end position="195"/>
    </location>
</feature>
<organism evidence="3 4">
    <name type="scientific">Candidatus Woesebacteria bacterium RIFCSPHIGHO2_02_FULL_39_13</name>
    <dbReference type="NCBI Taxonomy" id="1802505"/>
    <lineage>
        <taxon>Bacteria</taxon>
        <taxon>Candidatus Woeseibacteriota</taxon>
    </lineage>
</organism>
<dbReference type="InterPro" id="IPR037185">
    <property type="entry name" value="EmrE-like"/>
</dbReference>
<feature type="transmembrane region" description="Helical" evidence="1">
    <location>
        <begin position="31"/>
        <end position="51"/>
    </location>
</feature>
<dbReference type="STRING" id="1802505.A3D01_04665"/>
<feature type="transmembrane region" description="Helical" evidence="1">
    <location>
        <begin position="151"/>
        <end position="170"/>
    </location>
</feature>
<dbReference type="AlphaFoldDB" id="A0A1F7Z060"/>
<keyword evidence="1" id="KW-0472">Membrane</keyword>
<comment type="caution">
    <text evidence="3">The sequence shown here is derived from an EMBL/GenBank/DDBJ whole genome shotgun (WGS) entry which is preliminary data.</text>
</comment>
<dbReference type="Proteomes" id="UP000177169">
    <property type="component" value="Unassembled WGS sequence"/>
</dbReference>
<feature type="transmembrane region" description="Helical" evidence="1">
    <location>
        <begin position="125"/>
        <end position="144"/>
    </location>
</feature>
<evidence type="ECO:0000313" key="4">
    <source>
        <dbReference type="Proteomes" id="UP000177169"/>
    </source>
</evidence>
<feature type="domain" description="EamA" evidence="2">
    <location>
        <begin position="30"/>
        <end position="167"/>
    </location>
</feature>
<proteinExistence type="predicted"/>
<feature type="transmembrane region" description="Helical" evidence="1">
    <location>
        <begin position="207"/>
        <end position="227"/>
    </location>
</feature>
<feature type="domain" description="EamA" evidence="2">
    <location>
        <begin position="177"/>
        <end position="311"/>
    </location>
</feature>
<sequence length="315" mass="34955">MDWVRTFYFILRKLKRIIINLLMVKVEIKKGILAISLGSVLLGSIGVFVRMAGNYFEPMTQSFGRIFFAFVFISILNLATGKLKNETFAIKKSDLPYFFLNGIISFSGMAAAFTLSVLYTTITNTYFLLYTAPIFAAILGYVFLRDKITKQIVIAIILSVFGLVFLFNPSSLTSNLVGNLFGLLTGMFFGAYFVITSFLRQRYSAPTITFWTQAIGALGLFPLIFIFDRTINLTYSLSELLPVIAAGLIVFAGYILLNYGLKKVKASVGSILSLFEPLSSVVYGLLFFAELPTGQTLIGASLIIVSIVYLTIKQK</sequence>
<name>A0A1F7Z060_9BACT</name>
<feature type="transmembrane region" description="Helical" evidence="1">
    <location>
        <begin position="95"/>
        <end position="119"/>
    </location>
</feature>
<feature type="transmembrane region" description="Helical" evidence="1">
    <location>
        <begin position="233"/>
        <end position="257"/>
    </location>
</feature>
<dbReference type="EMBL" id="MGGR01000033">
    <property type="protein sequence ID" value="OGM32328.1"/>
    <property type="molecule type" value="Genomic_DNA"/>
</dbReference>
<accession>A0A1F7Z060</accession>
<dbReference type="SUPFAM" id="SSF103481">
    <property type="entry name" value="Multidrug resistance efflux transporter EmrE"/>
    <property type="match status" value="2"/>
</dbReference>
<feature type="transmembrane region" description="Helical" evidence="1">
    <location>
        <begin position="295"/>
        <end position="312"/>
    </location>
</feature>
<reference evidence="3 4" key="1">
    <citation type="journal article" date="2016" name="Nat. Commun.">
        <title>Thousands of microbial genomes shed light on interconnected biogeochemical processes in an aquifer system.</title>
        <authorList>
            <person name="Anantharaman K."/>
            <person name="Brown C.T."/>
            <person name="Hug L.A."/>
            <person name="Sharon I."/>
            <person name="Castelle C.J."/>
            <person name="Probst A.J."/>
            <person name="Thomas B.C."/>
            <person name="Singh A."/>
            <person name="Wilkins M.J."/>
            <person name="Karaoz U."/>
            <person name="Brodie E.L."/>
            <person name="Williams K.H."/>
            <person name="Hubbard S.S."/>
            <person name="Banfield J.F."/>
        </authorList>
    </citation>
    <scope>NUCLEOTIDE SEQUENCE [LARGE SCALE GENOMIC DNA]</scope>
</reference>
<dbReference type="Pfam" id="PF00892">
    <property type="entry name" value="EamA"/>
    <property type="match status" value="2"/>
</dbReference>
<dbReference type="Gene3D" id="1.10.3730.20">
    <property type="match status" value="1"/>
</dbReference>
<feature type="transmembrane region" description="Helical" evidence="1">
    <location>
        <begin position="63"/>
        <end position="83"/>
    </location>
</feature>